<evidence type="ECO:0000256" key="5">
    <source>
        <dbReference type="ARBA" id="ARBA00023157"/>
    </source>
</evidence>
<accession>A0AAV2PR86</accession>
<dbReference type="EMBL" id="CAXKWB010000919">
    <property type="protein sequence ID" value="CAL4062796.1"/>
    <property type="molecule type" value="Genomic_DNA"/>
</dbReference>
<evidence type="ECO:0000256" key="7">
    <source>
        <dbReference type="PROSITE-ProRule" id="PRU00076"/>
    </source>
</evidence>
<evidence type="ECO:0000256" key="6">
    <source>
        <dbReference type="ARBA" id="ARBA00023180"/>
    </source>
</evidence>
<dbReference type="Proteomes" id="UP001497623">
    <property type="component" value="Unassembled WGS sequence"/>
</dbReference>
<dbReference type="PANTHER" id="PTHR10199">
    <property type="entry name" value="THROMBOSPONDIN"/>
    <property type="match status" value="1"/>
</dbReference>
<dbReference type="FunFam" id="4.10.1080.10:FF:000001">
    <property type="entry name" value="Thrombospondin 3"/>
    <property type="match status" value="1"/>
</dbReference>
<dbReference type="PROSITE" id="PS51234">
    <property type="entry name" value="TSP3"/>
    <property type="match status" value="1"/>
</dbReference>
<dbReference type="GO" id="GO:0005576">
    <property type="term" value="C:extracellular region"/>
    <property type="evidence" value="ECO:0007669"/>
    <property type="project" value="InterPro"/>
</dbReference>
<feature type="domain" description="EGF-like" evidence="10">
    <location>
        <begin position="1"/>
        <end position="37"/>
    </location>
</feature>
<keyword evidence="6" id="KW-0325">Glycoprotein</keyword>
<dbReference type="GO" id="GO:0007155">
    <property type="term" value="P:cell adhesion"/>
    <property type="evidence" value="ECO:0007669"/>
    <property type="project" value="InterPro"/>
</dbReference>
<comment type="caution">
    <text evidence="7">Lacks conserved residue(s) required for the propagation of feature annotation.</text>
</comment>
<protein>
    <recommendedName>
        <fullName evidence="14">Thrombospondin II</fullName>
    </recommendedName>
</protein>
<dbReference type="Gene3D" id="2.10.25.10">
    <property type="entry name" value="Laminin"/>
    <property type="match status" value="1"/>
</dbReference>
<evidence type="ECO:0000313" key="13">
    <source>
        <dbReference type="Proteomes" id="UP001497623"/>
    </source>
</evidence>
<keyword evidence="1 7" id="KW-0245">EGF-like domain</keyword>
<keyword evidence="13" id="KW-1185">Reference proteome</keyword>
<evidence type="ECO:0000313" key="12">
    <source>
        <dbReference type="EMBL" id="CAL4062796.1"/>
    </source>
</evidence>
<proteinExistence type="predicted"/>
<dbReference type="Gene3D" id="4.10.1080.10">
    <property type="entry name" value="TSP type-3 repeat"/>
    <property type="match status" value="1"/>
</dbReference>
<name>A0AAV2PR86_MEGNR</name>
<evidence type="ECO:0000259" key="11">
    <source>
        <dbReference type="PROSITE" id="PS51236"/>
    </source>
</evidence>
<dbReference type="Pfam" id="PF02412">
    <property type="entry name" value="TSP_3"/>
    <property type="match status" value="5"/>
</dbReference>
<keyword evidence="3" id="KW-0677">Repeat</keyword>
<dbReference type="Pfam" id="PF12947">
    <property type="entry name" value="EGF_3"/>
    <property type="match status" value="1"/>
</dbReference>
<dbReference type="PROSITE" id="PS51236">
    <property type="entry name" value="TSP_CTER"/>
    <property type="match status" value="1"/>
</dbReference>
<keyword evidence="5" id="KW-1015">Disulfide bond</keyword>
<dbReference type="InterPro" id="IPR017897">
    <property type="entry name" value="Thrombospondin_3_rpt"/>
</dbReference>
<dbReference type="InterPro" id="IPR024731">
    <property type="entry name" value="NELL2-like_EGF"/>
</dbReference>
<dbReference type="PROSITE" id="PS01186">
    <property type="entry name" value="EGF_2"/>
    <property type="match status" value="1"/>
</dbReference>
<dbReference type="InterPro" id="IPR008859">
    <property type="entry name" value="Thrombospondin_C"/>
</dbReference>
<evidence type="ECO:0000259" key="10">
    <source>
        <dbReference type="PROSITE" id="PS50026"/>
    </source>
</evidence>
<evidence type="ECO:0000256" key="2">
    <source>
        <dbReference type="ARBA" id="ARBA00022729"/>
    </source>
</evidence>
<comment type="caution">
    <text evidence="12">The sequence shown here is derived from an EMBL/GenBank/DDBJ whole genome shotgun (WGS) entry which is preliminary data.</text>
</comment>
<feature type="non-terminal residue" evidence="12">
    <location>
        <position position="1"/>
    </location>
</feature>
<dbReference type="AlphaFoldDB" id="A0AAV2PR86"/>
<organism evidence="12 13">
    <name type="scientific">Meganyctiphanes norvegica</name>
    <name type="common">Northern krill</name>
    <name type="synonym">Thysanopoda norvegica</name>
    <dbReference type="NCBI Taxonomy" id="48144"/>
    <lineage>
        <taxon>Eukaryota</taxon>
        <taxon>Metazoa</taxon>
        <taxon>Ecdysozoa</taxon>
        <taxon>Arthropoda</taxon>
        <taxon>Crustacea</taxon>
        <taxon>Multicrustacea</taxon>
        <taxon>Malacostraca</taxon>
        <taxon>Eumalacostraca</taxon>
        <taxon>Eucarida</taxon>
        <taxon>Euphausiacea</taxon>
        <taxon>Euphausiidae</taxon>
        <taxon>Meganyctiphanes</taxon>
    </lineage>
</organism>
<dbReference type="GO" id="GO:0005509">
    <property type="term" value="F:calcium ion binding"/>
    <property type="evidence" value="ECO:0007669"/>
    <property type="project" value="UniProtKB-UniRule"/>
</dbReference>
<keyword evidence="4 8" id="KW-0106">Calcium</keyword>
<dbReference type="InterPro" id="IPR028974">
    <property type="entry name" value="TSP_type-3_rpt"/>
</dbReference>
<gene>
    <name evidence="12" type="ORF">MNOR_LOCUS2853</name>
</gene>
<feature type="domain" description="TSP C-terminal" evidence="11">
    <location>
        <begin position="249"/>
        <end position="469"/>
    </location>
</feature>
<evidence type="ECO:0000256" key="1">
    <source>
        <dbReference type="ARBA" id="ARBA00022536"/>
    </source>
</evidence>
<dbReference type="Pfam" id="PF05735">
    <property type="entry name" value="TSP_C"/>
    <property type="match status" value="1"/>
</dbReference>
<dbReference type="SUPFAM" id="SSF103647">
    <property type="entry name" value="TSP type-3 repeat"/>
    <property type="match status" value="1"/>
</dbReference>
<reference evidence="12 13" key="1">
    <citation type="submission" date="2024-05" db="EMBL/GenBank/DDBJ databases">
        <authorList>
            <person name="Wallberg A."/>
        </authorList>
    </citation>
    <scope>NUCLEOTIDE SEQUENCE [LARGE SCALE GENOMIC DNA]</scope>
</reference>
<feature type="region of interest" description="Disordered" evidence="9">
    <location>
        <begin position="148"/>
        <end position="168"/>
    </location>
</feature>
<evidence type="ECO:0008006" key="14">
    <source>
        <dbReference type="Google" id="ProtNLM"/>
    </source>
</evidence>
<dbReference type="PANTHER" id="PTHR10199:SF100">
    <property type="entry name" value="THROMBOSPONDIN, ISOFORM A"/>
    <property type="match status" value="1"/>
</dbReference>
<evidence type="ECO:0000256" key="3">
    <source>
        <dbReference type="ARBA" id="ARBA00022737"/>
    </source>
</evidence>
<evidence type="ECO:0000256" key="4">
    <source>
        <dbReference type="ARBA" id="ARBA00022837"/>
    </source>
</evidence>
<feature type="repeat" description="TSP type-3" evidence="8">
    <location>
        <begin position="187"/>
        <end position="222"/>
    </location>
</feature>
<evidence type="ECO:0000256" key="9">
    <source>
        <dbReference type="SAM" id="MobiDB-lite"/>
    </source>
</evidence>
<dbReference type="PROSITE" id="PS50026">
    <property type="entry name" value="EGF_3"/>
    <property type="match status" value="1"/>
</dbReference>
<dbReference type="InterPro" id="IPR003367">
    <property type="entry name" value="Thrombospondin_3-like_rpt"/>
</dbReference>
<dbReference type="Gene3D" id="2.60.120.200">
    <property type="match status" value="1"/>
</dbReference>
<keyword evidence="2" id="KW-0732">Signal</keyword>
<dbReference type="InterPro" id="IPR000742">
    <property type="entry name" value="EGF"/>
</dbReference>
<dbReference type="SUPFAM" id="SSF49899">
    <property type="entry name" value="Concanavalin A-like lectins/glucanases"/>
    <property type="match status" value="1"/>
</dbReference>
<sequence length="497" mass="53815">CPDGTTRCHSDASCIRSISGYICKCNIGYAGDGSDCGIDSDLDGWPDVDLTYCKVQDHCSADNCPARPNSGQEDSDYDGIGDACDKIVNIYTGPTNPPVTTPLDDGFCKPRKTGSCPSTSDAWKTKDSDGDGHVDSCDNCPGVTNVDQTDSDDDLAGNACDTDQDTDNDGVDDGVDNCIGVVNPDQSDADYDGIGDKCDADADDDGIPNVTDNCWLTPNPGQEDANTDGFGDVCQDDKDGDCVPDIEDICPNISAINQDGFRVFHKVIFLVGEPAPEFIISAGGSQITQTVNSATALMYGDYSFYGVDYDGTFFIEKSDDDYAGFIFGYQSSKKFYVVMWKRSNQTYWVGHNSMAIAGLQLKKVHSSTGPSEFLADALWGTKTTAQVTLLWHDSSQVPWDHATSYRWQLIHRPHIGLIRFRFLTSSGIIADSGNIYDDDIGGGRLGIYCASQAYITWASLAYSCNDLSVPQEVYDDLPLDKQVKTEVDPSKSWSGKV</sequence>
<evidence type="ECO:0000256" key="8">
    <source>
        <dbReference type="PROSITE-ProRule" id="PRU00634"/>
    </source>
</evidence>
<dbReference type="InterPro" id="IPR013320">
    <property type="entry name" value="ConA-like_dom_sf"/>
</dbReference>